<keyword evidence="3" id="KW-0813">Transport</keyword>
<dbReference type="Proteomes" id="UP000295106">
    <property type="component" value="Unassembled WGS sequence"/>
</dbReference>
<dbReference type="OrthoDB" id="9815244at2"/>
<dbReference type="InterPro" id="IPR019554">
    <property type="entry name" value="Soluble_ligand-bd"/>
</dbReference>
<evidence type="ECO:0000256" key="1">
    <source>
        <dbReference type="ARBA" id="ARBA00004571"/>
    </source>
</evidence>
<comment type="caution">
    <text evidence="19">The sequence shown here is derived from an EMBL/GenBank/DDBJ whole genome shotgun (WGS) entry which is preliminary data.</text>
</comment>
<evidence type="ECO:0000256" key="10">
    <source>
        <dbReference type="ARBA" id="ARBA00023114"/>
    </source>
</evidence>
<feature type="domain" description="SLBB" evidence="18">
    <location>
        <begin position="117"/>
        <end position="197"/>
    </location>
</feature>
<evidence type="ECO:0000256" key="11">
    <source>
        <dbReference type="ARBA" id="ARBA00023136"/>
    </source>
</evidence>
<evidence type="ECO:0000256" key="2">
    <source>
        <dbReference type="ARBA" id="ARBA00009450"/>
    </source>
</evidence>
<dbReference type="NCBIfam" id="TIGR03028">
    <property type="entry name" value="EpsE"/>
    <property type="match status" value="1"/>
</dbReference>
<keyword evidence="8" id="KW-0625">Polysaccharide transport</keyword>
<dbReference type="PANTHER" id="PTHR33619:SF3">
    <property type="entry name" value="POLYSACCHARIDE EXPORT PROTEIN GFCE-RELATED"/>
    <property type="match status" value="1"/>
</dbReference>
<gene>
    <name evidence="19" type="ORF">EV684_11055</name>
</gene>
<evidence type="ECO:0000256" key="8">
    <source>
        <dbReference type="ARBA" id="ARBA00023047"/>
    </source>
</evidence>
<evidence type="ECO:0000256" key="9">
    <source>
        <dbReference type="ARBA" id="ARBA00023065"/>
    </source>
</evidence>
<dbReference type="Gene3D" id="3.30.1950.10">
    <property type="entry name" value="wza like domain"/>
    <property type="match status" value="1"/>
</dbReference>
<dbReference type="Gene3D" id="3.10.560.10">
    <property type="entry name" value="Outer membrane lipoprotein wza domain like"/>
    <property type="match status" value="2"/>
</dbReference>
<evidence type="ECO:0000256" key="6">
    <source>
        <dbReference type="ARBA" id="ARBA00022692"/>
    </source>
</evidence>
<keyword evidence="6" id="KW-0812">Transmembrane</keyword>
<dbReference type="GO" id="GO:0006811">
    <property type="term" value="P:monoatomic ion transport"/>
    <property type="evidence" value="ECO:0007669"/>
    <property type="project" value="UniProtKB-KW"/>
</dbReference>
<dbReference type="GO" id="GO:0009279">
    <property type="term" value="C:cell outer membrane"/>
    <property type="evidence" value="ECO:0007669"/>
    <property type="project" value="UniProtKB-SubCell"/>
</dbReference>
<dbReference type="GO" id="GO:0015159">
    <property type="term" value="F:polysaccharide transmembrane transporter activity"/>
    <property type="evidence" value="ECO:0007669"/>
    <property type="project" value="InterPro"/>
</dbReference>
<evidence type="ECO:0000256" key="12">
    <source>
        <dbReference type="ARBA" id="ARBA00023139"/>
    </source>
</evidence>
<proteinExistence type="inferred from homology"/>
<dbReference type="GO" id="GO:0015288">
    <property type="term" value="F:porin activity"/>
    <property type="evidence" value="ECO:0007669"/>
    <property type="project" value="UniProtKB-KW"/>
</dbReference>
<evidence type="ECO:0000256" key="4">
    <source>
        <dbReference type="ARBA" id="ARBA00022452"/>
    </source>
</evidence>
<evidence type="ECO:0000259" key="16">
    <source>
        <dbReference type="Pfam" id="PF02563"/>
    </source>
</evidence>
<evidence type="ECO:0000259" key="18">
    <source>
        <dbReference type="Pfam" id="PF22461"/>
    </source>
</evidence>
<evidence type="ECO:0000256" key="3">
    <source>
        <dbReference type="ARBA" id="ARBA00022448"/>
    </source>
</evidence>
<keyword evidence="4" id="KW-1134">Transmembrane beta strand</keyword>
<evidence type="ECO:0000259" key="17">
    <source>
        <dbReference type="Pfam" id="PF10531"/>
    </source>
</evidence>
<feature type="domain" description="Soluble ligand binding" evidence="17">
    <location>
        <begin position="203"/>
        <end position="256"/>
    </location>
</feature>
<dbReference type="GO" id="GO:0046930">
    <property type="term" value="C:pore complex"/>
    <property type="evidence" value="ECO:0007669"/>
    <property type="project" value="UniProtKB-KW"/>
</dbReference>
<feature type="signal peptide" evidence="15">
    <location>
        <begin position="1"/>
        <end position="24"/>
    </location>
</feature>
<evidence type="ECO:0000313" key="19">
    <source>
        <dbReference type="EMBL" id="TCP01125.1"/>
    </source>
</evidence>
<dbReference type="Pfam" id="PF10531">
    <property type="entry name" value="SLBB"/>
    <property type="match status" value="1"/>
</dbReference>
<evidence type="ECO:0000256" key="13">
    <source>
        <dbReference type="ARBA" id="ARBA00023237"/>
    </source>
</evidence>
<feature type="domain" description="Polysaccharide export protein N-terminal" evidence="16">
    <location>
        <begin position="34"/>
        <end position="110"/>
    </location>
</feature>
<keyword evidence="11" id="KW-0472">Membrane</keyword>
<sequence>MTMIRSFLLLVCAVLAGWAPAVGAQQRPAAVSTPAAPEYRLGSGDVVRINVYQNPDLSLETRITEAGLVSYPLLGSIRIGGLSVTQAERLIADGLRNGNFVKQPQVTLVVAQIRGNQVSVLGQVNRPGRYPLEVAGMRLTDVLAMAGGVAQGGAESVVVSGVRDGRTLRQEIDLPALFAPGGGERNLVLLDGDTVWVDRQPLVYIYGEVQRPGPLRIEREMTVMQALAAGGGPTQRGTHKGIRVHRKAADGQVQVIEPQMDARVHDGDVVYVRESLF</sequence>
<keyword evidence="5" id="KW-0762">Sugar transport</keyword>
<organism evidence="19 20">
    <name type="scientific">Rubrivivax gelatinosus</name>
    <name type="common">Rhodocyclus gelatinosus</name>
    <name type="synonym">Rhodopseudomonas gelatinosa</name>
    <dbReference type="NCBI Taxonomy" id="28068"/>
    <lineage>
        <taxon>Bacteria</taxon>
        <taxon>Pseudomonadati</taxon>
        <taxon>Pseudomonadota</taxon>
        <taxon>Betaproteobacteria</taxon>
        <taxon>Burkholderiales</taxon>
        <taxon>Sphaerotilaceae</taxon>
        <taxon>Rubrivivax</taxon>
    </lineage>
</organism>
<keyword evidence="14" id="KW-0449">Lipoprotein</keyword>
<dbReference type="Pfam" id="PF02563">
    <property type="entry name" value="Poly_export"/>
    <property type="match status" value="1"/>
</dbReference>
<keyword evidence="7 15" id="KW-0732">Signal</keyword>
<evidence type="ECO:0000256" key="14">
    <source>
        <dbReference type="ARBA" id="ARBA00023288"/>
    </source>
</evidence>
<dbReference type="PANTHER" id="PTHR33619">
    <property type="entry name" value="POLYSACCHARIDE EXPORT PROTEIN GFCE-RELATED"/>
    <property type="match status" value="1"/>
</dbReference>
<dbReference type="EMBL" id="SLXD01000010">
    <property type="protein sequence ID" value="TCP01125.1"/>
    <property type="molecule type" value="Genomic_DNA"/>
</dbReference>
<keyword evidence="9" id="KW-0406">Ion transport</keyword>
<name>A0A4R2M865_RUBGE</name>
<dbReference type="InterPro" id="IPR054765">
    <property type="entry name" value="SLBB_dom"/>
</dbReference>
<evidence type="ECO:0000256" key="5">
    <source>
        <dbReference type="ARBA" id="ARBA00022597"/>
    </source>
</evidence>
<dbReference type="InterPro" id="IPR003715">
    <property type="entry name" value="Poly_export_N"/>
</dbReference>
<dbReference type="Pfam" id="PF22461">
    <property type="entry name" value="SLBB_2"/>
    <property type="match status" value="1"/>
</dbReference>
<evidence type="ECO:0000256" key="15">
    <source>
        <dbReference type="SAM" id="SignalP"/>
    </source>
</evidence>
<dbReference type="InterPro" id="IPR049712">
    <property type="entry name" value="Poly_export"/>
</dbReference>
<dbReference type="AlphaFoldDB" id="A0A4R2M865"/>
<keyword evidence="13" id="KW-0998">Cell outer membrane</keyword>
<dbReference type="InterPro" id="IPR017478">
    <property type="entry name" value="Polysacc_export_EpsE"/>
</dbReference>
<keyword evidence="10" id="KW-0626">Porin</keyword>
<evidence type="ECO:0000313" key="20">
    <source>
        <dbReference type="Proteomes" id="UP000295106"/>
    </source>
</evidence>
<keyword evidence="12" id="KW-0564">Palmitate</keyword>
<comment type="subcellular location">
    <subcellularLocation>
        <location evidence="1">Cell outer membrane</location>
        <topology evidence="1">Multi-pass membrane protein</topology>
    </subcellularLocation>
</comment>
<reference evidence="19 20" key="1">
    <citation type="submission" date="2019-03" db="EMBL/GenBank/DDBJ databases">
        <title>Genomic Encyclopedia of Type Strains, Phase IV (KMG-IV): sequencing the most valuable type-strain genomes for metagenomic binning, comparative biology and taxonomic classification.</title>
        <authorList>
            <person name="Goeker M."/>
        </authorList>
    </citation>
    <scope>NUCLEOTIDE SEQUENCE [LARGE SCALE GENOMIC DNA]</scope>
    <source>
        <strain evidence="19 20">DSM 1709</strain>
    </source>
</reference>
<accession>A0A4R2M865</accession>
<protein>
    <submittedName>
        <fullName evidence="19">Polysaccharide export outer membrane protein</fullName>
    </submittedName>
</protein>
<evidence type="ECO:0000256" key="7">
    <source>
        <dbReference type="ARBA" id="ARBA00022729"/>
    </source>
</evidence>
<feature type="chain" id="PRO_5020583283" evidence="15">
    <location>
        <begin position="25"/>
        <end position="277"/>
    </location>
</feature>
<comment type="similarity">
    <text evidence="2">Belongs to the BexD/CtrA/VexA family.</text>
</comment>